<accession>A0AAV3X663</accession>
<protein>
    <submittedName>
        <fullName evidence="1">Uncharacterized protein</fullName>
    </submittedName>
</protein>
<gene>
    <name evidence="1" type="ORF">MiSe_04340</name>
</gene>
<sequence length="50" mass="5751">MSELKEVYQAIAQAVQQQLAQEYPAEKTYVSPQEIAKKIQTKNQQKPDKT</sequence>
<proteinExistence type="predicted"/>
<dbReference type="Proteomes" id="UP001050975">
    <property type="component" value="Unassembled WGS sequence"/>
</dbReference>
<evidence type="ECO:0000313" key="2">
    <source>
        <dbReference type="Proteomes" id="UP001050975"/>
    </source>
</evidence>
<dbReference type="EMBL" id="BLAY01000003">
    <property type="protein sequence ID" value="GET35692.1"/>
    <property type="molecule type" value="Genomic_DNA"/>
</dbReference>
<organism evidence="1 2">
    <name type="scientific">Microseira wollei NIES-4236</name>
    <dbReference type="NCBI Taxonomy" id="2530354"/>
    <lineage>
        <taxon>Bacteria</taxon>
        <taxon>Bacillati</taxon>
        <taxon>Cyanobacteriota</taxon>
        <taxon>Cyanophyceae</taxon>
        <taxon>Oscillatoriophycideae</taxon>
        <taxon>Aerosakkonematales</taxon>
        <taxon>Aerosakkonemataceae</taxon>
        <taxon>Microseira</taxon>
    </lineage>
</organism>
<comment type="caution">
    <text evidence="1">The sequence shown here is derived from an EMBL/GenBank/DDBJ whole genome shotgun (WGS) entry which is preliminary data.</text>
</comment>
<name>A0AAV3X663_9CYAN</name>
<dbReference type="AlphaFoldDB" id="A0AAV3X663"/>
<evidence type="ECO:0000313" key="1">
    <source>
        <dbReference type="EMBL" id="GET35692.1"/>
    </source>
</evidence>
<dbReference type="RefSeq" id="WP_226573879.1">
    <property type="nucleotide sequence ID" value="NZ_BLAY01000003.1"/>
</dbReference>
<keyword evidence="2" id="KW-1185">Reference proteome</keyword>
<reference evidence="1" key="1">
    <citation type="submission" date="2019-10" db="EMBL/GenBank/DDBJ databases">
        <title>Draft genome sequece of Microseira wollei NIES-4236.</title>
        <authorList>
            <person name="Yamaguchi H."/>
            <person name="Suzuki S."/>
            <person name="Kawachi M."/>
        </authorList>
    </citation>
    <scope>NUCLEOTIDE SEQUENCE</scope>
    <source>
        <strain evidence="1">NIES-4236</strain>
    </source>
</reference>